<protein>
    <submittedName>
        <fullName evidence="1">Uncharacterized protein</fullName>
    </submittedName>
</protein>
<dbReference type="EMBL" id="JAAIUW010000010">
    <property type="protein sequence ID" value="KAF7810957.1"/>
    <property type="molecule type" value="Genomic_DNA"/>
</dbReference>
<dbReference type="Proteomes" id="UP000634136">
    <property type="component" value="Unassembled WGS sequence"/>
</dbReference>
<keyword evidence="2" id="KW-1185">Reference proteome</keyword>
<gene>
    <name evidence="1" type="ORF">G2W53_031933</name>
</gene>
<proteinExistence type="predicted"/>
<organism evidence="1 2">
    <name type="scientific">Senna tora</name>
    <dbReference type="NCBI Taxonomy" id="362788"/>
    <lineage>
        <taxon>Eukaryota</taxon>
        <taxon>Viridiplantae</taxon>
        <taxon>Streptophyta</taxon>
        <taxon>Embryophyta</taxon>
        <taxon>Tracheophyta</taxon>
        <taxon>Spermatophyta</taxon>
        <taxon>Magnoliopsida</taxon>
        <taxon>eudicotyledons</taxon>
        <taxon>Gunneridae</taxon>
        <taxon>Pentapetalae</taxon>
        <taxon>rosids</taxon>
        <taxon>fabids</taxon>
        <taxon>Fabales</taxon>
        <taxon>Fabaceae</taxon>
        <taxon>Caesalpinioideae</taxon>
        <taxon>Cassia clade</taxon>
        <taxon>Senna</taxon>
    </lineage>
</organism>
<evidence type="ECO:0000313" key="1">
    <source>
        <dbReference type="EMBL" id="KAF7810957.1"/>
    </source>
</evidence>
<name>A0A834SWT9_9FABA</name>
<comment type="caution">
    <text evidence="1">The sequence shown here is derived from an EMBL/GenBank/DDBJ whole genome shotgun (WGS) entry which is preliminary data.</text>
</comment>
<dbReference type="AlphaFoldDB" id="A0A834SWT9"/>
<reference evidence="1" key="1">
    <citation type="submission" date="2020-09" db="EMBL/GenBank/DDBJ databases">
        <title>Genome-Enabled Discovery of Anthraquinone Biosynthesis in Senna tora.</title>
        <authorList>
            <person name="Kang S.-H."/>
            <person name="Pandey R.P."/>
            <person name="Lee C.-M."/>
            <person name="Sim J.-S."/>
            <person name="Jeong J.-T."/>
            <person name="Choi B.-S."/>
            <person name="Jung M."/>
            <person name="Ginzburg D."/>
            <person name="Zhao K."/>
            <person name="Won S.Y."/>
            <person name="Oh T.-J."/>
            <person name="Yu Y."/>
            <person name="Kim N.-H."/>
            <person name="Lee O.R."/>
            <person name="Lee T.-H."/>
            <person name="Bashyal P."/>
            <person name="Kim T.-S."/>
            <person name="Lee W.-H."/>
            <person name="Kawkins C."/>
            <person name="Kim C.-K."/>
            <person name="Kim J.S."/>
            <person name="Ahn B.O."/>
            <person name="Rhee S.Y."/>
            <person name="Sohng J.K."/>
        </authorList>
    </citation>
    <scope>NUCLEOTIDE SEQUENCE</scope>
    <source>
        <tissue evidence="1">Leaf</tissue>
    </source>
</reference>
<evidence type="ECO:0000313" key="2">
    <source>
        <dbReference type="Proteomes" id="UP000634136"/>
    </source>
</evidence>
<accession>A0A834SWT9</accession>
<sequence>MEKEGVRYGMAWLVLIQRGHVQGYAER</sequence>